<feature type="coiled-coil region" evidence="1">
    <location>
        <begin position="117"/>
        <end position="144"/>
    </location>
</feature>
<dbReference type="Proteomes" id="UP000799444">
    <property type="component" value="Unassembled WGS sequence"/>
</dbReference>
<dbReference type="EMBL" id="ML996155">
    <property type="protein sequence ID" value="KAF2733858.1"/>
    <property type="molecule type" value="Genomic_DNA"/>
</dbReference>
<reference evidence="2" key="1">
    <citation type="journal article" date="2020" name="Stud. Mycol.">
        <title>101 Dothideomycetes genomes: a test case for predicting lifestyles and emergence of pathogens.</title>
        <authorList>
            <person name="Haridas S."/>
            <person name="Albert R."/>
            <person name="Binder M."/>
            <person name="Bloem J."/>
            <person name="Labutti K."/>
            <person name="Salamov A."/>
            <person name="Andreopoulos B."/>
            <person name="Baker S."/>
            <person name="Barry K."/>
            <person name="Bills G."/>
            <person name="Bluhm B."/>
            <person name="Cannon C."/>
            <person name="Castanera R."/>
            <person name="Culley D."/>
            <person name="Daum C."/>
            <person name="Ezra D."/>
            <person name="Gonzalez J."/>
            <person name="Henrissat B."/>
            <person name="Kuo A."/>
            <person name="Liang C."/>
            <person name="Lipzen A."/>
            <person name="Lutzoni F."/>
            <person name="Magnuson J."/>
            <person name="Mondo S."/>
            <person name="Nolan M."/>
            <person name="Ohm R."/>
            <person name="Pangilinan J."/>
            <person name="Park H.-J."/>
            <person name="Ramirez L."/>
            <person name="Alfaro M."/>
            <person name="Sun H."/>
            <person name="Tritt A."/>
            <person name="Yoshinaga Y."/>
            <person name="Zwiers L.-H."/>
            <person name="Turgeon B."/>
            <person name="Goodwin S."/>
            <person name="Spatafora J."/>
            <person name="Crous P."/>
            <person name="Grigoriev I."/>
        </authorList>
    </citation>
    <scope>NUCLEOTIDE SEQUENCE</scope>
    <source>
        <strain evidence="2">CBS 125425</strain>
    </source>
</reference>
<keyword evidence="3" id="KW-1185">Reference proteome</keyword>
<comment type="caution">
    <text evidence="2">The sequence shown here is derived from an EMBL/GenBank/DDBJ whole genome shotgun (WGS) entry which is preliminary data.</text>
</comment>
<protein>
    <submittedName>
        <fullName evidence="2">Uncharacterized protein</fullName>
    </submittedName>
</protein>
<name>A0A9P4V276_9PLEO</name>
<evidence type="ECO:0000313" key="2">
    <source>
        <dbReference type="EMBL" id="KAF2733858.1"/>
    </source>
</evidence>
<accession>A0A9P4V276</accession>
<dbReference type="AlphaFoldDB" id="A0A9P4V276"/>
<organism evidence="2 3">
    <name type="scientific">Polyplosphaeria fusca</name>
    <dbReference type="NCBI Taxonomy" id="682080"/>
    <lineage>
        <taxon>Eukaryota</taxon>
        <taxon>Fungi</taxon>
        <taxon>Dikarya</taxon>
        <taxon>Ascomycota</taxon>
        <taxon>Pezizomycotina</taxon>
        <taxon>Dothideomycetes</taxon>
        <taxon>Pleosporomycetidae</taxon>
        <taxon>Pleosporales</taxon>
        <taxon>Tetraplosphaeriaceae</taxon>
        <taxon>Polyplosphaeria</taxon>
    </lineage>
</organism>
<sequence>MKNVAITSYEDDALSEGQSIRIDLKPAEFGLPSPIASTLEFDAERTEWNNYDIKRMDPDGQILVFALIRNVPLCGFLSLAPANNISDGTRSQAARTMPKHDRTWSLVRTYRLQLTPWDGANDDLQELLEEIEKSEDNKRVFAKKFRERLQQSSVLSILLVRPKGQFWERIGSGLIFEKDWSSTNVSKQANIQAYQEHIVLI</sequence>
<proteinExistence type="predicted"/>
<keyword evidence="1" id="KW-0175">Coiled coil</keyword>
<gene>
    <name evidence="2" type="ORF">EJ04DRAFT_577310</name>
</gene>
<evidence type="ECO:0000313" key="3">
    <source>
        <dbReference type="Proteomes" id="UP000799444"/>
    </source>
</evidence>
<evidence type="ECO:0000256" key="1">
    <source>
        <dbReference type="SAM" id="Coils"/>
    </source>
</evidence>